<comment type="pathway">
    <text evidence="4 16">Cofactor biosynthesis; coenzyme A biosynthesis; CoA from (R)-pantothenate: step 1/5.</text>
</comment>
<evidence type="ECO:0000256" key="16">
    <source>
        <dbReference type="HAMAP-Rule" id="MF_01274"/>
    </source>
</evidence>
<evidence type="ECO:0000256" key="11">
    <source>
        <dbReference type="ARBA" id="ARBA00022840"/>
    </source>
</evidence>
<dbReference type="PANTHER" id="PTHR34265">
    <property type="entry name" value="TYPE III PANTOTHENATE KINASE"/>
    <property type="match status" value="1"/>
</dbReference>
<dbReference type="CDD" id="cd24015">
    <property type="entry name" value="ASKHA_NBD_PanK-III"/>
    <property type="match status" value="1"/>
</dbReference>
<evidence type="ECO:0000256" key="5">
    <source>
        <dbReference type="ARBA" id="ARBA00011738"/>
    </source>
</evidence>
<dbReference type="GO" id="GO:0005737">
    <property type="term" value="C:cytoplasm"/>
    <property type="evidence" value="ECO:0007669"/>
    <property type="project" value="UniProtKB-SubCell"/>
</dbReference>
<comment type="subunit">
    <text evidence="5 16">Homodimer.</text>
</comment>
<keyword evidence="7 16" id="KW-0963">Cytoplasm</keyword>
<protein>
    <recommendedName>
        <fullName evidence="15 16">Type III pantothenate kinase</fullName>
        <ecNumber evidence="6 16">2.7.1.33</ecNumber>
    </recommendedName>
    <alternativeName>
        <fullName evidence="16">PanK-III</fullName>
    </alternativeName>
    <alternativeName>
        <fullName evidence="16">Pantothenic acid kinase</fullName>
    </alternativeName>
</protein>
<dbReference type="PANTHER" id="PTHR34265:SF1">
    <property type="entry name" value="TYPE III PANTOTHENATE KINASE"/>
    <property type="match status" value="1"/>
</dbReference>
<dbReference type="AlphaFoldDB" id="A0A1I1VZD0"/>
<keyword evidence="13 16" id="KW-0173">Coenzyme A biosynthesis</keyword>
<evidence type="ECO:0000256" key="3">
    <source>
        <dbReference type="ARBA" id="ARBA00004496"/>
    </source>
</evidence>
<organism evidence="17 18">
    <name type="scientific">Actinopolyspora alba</name>
    <dbReference type="NCBI Taxonomy" id="673379"/>
    <lineage>
        <taxon>Bacteria</taxon>
        <taxon>Bacillati</taxon>
        <taxon>Actinomycetota</taxon>
        <taxon>Actinomycetes</taxon>
        <taxon>Actinopolysporales</taxon>
        <taxon>Actinopolysporaceae</taxon>
        <taxon>Actinopolyspora</taxon>
        <taxon>Actinopolyspora alba group</taxon>
    </lineage>
</organism>
<dbReference type="HAMAP" id="MF_01274">
    <property type="entry name" value="Pantothen_kinase_3"/>
    <property type="match status" value="1"/>
</dbReference>
<dbReference type="NCBIfam" id="NF009845">
    <property type="entry name" value="PRK13318.1-3"/>
    <property type="match status" value="1"/>
</dbReference>
<comment type="cofactor">
    <cofactor evidence="2">
        <name>K(+)</name>
        <dbReference type="ChEBI" id="CHEBI:29103"/>
    </cofactor>
</comment>
<accession>A0A1I1VZD0</accession>
<evidence type="ECO:0000256" key="8">
    <source>
        <dbReference type="ARBA" id="ARBA00022679"/>
    </source>
</evidence>
<dbReference type="Gene3D" id="3.30.420.40">
    <property type="match status" value="2"/>
</dbReference>
<dbReference type="Pfam" id="PF03309">
    <property type="entry name" value="Pan_kinase"/>
    <property type="match status" value="1"/>
</dbReference>
<dbReference type="EMBL" id="FOMZ01000004">
    <property type="protein sequence ID" value="SFD88254.1"/>
    <property type="molecule type" value="Genomic_DNA"/>
</dbReference>
<dbReference type="UniPathway" id="UPA00241">
    <property type="reaction ID" value="UER00352"/>
</dbReference>
<dbReference type="SUPFAM" id="SSF53067">
    <property type="entry name" value="Actin-like ATPase domain"/>
    <property type="match status" value="2"/>
</dbReference>
<keyword evidence="9 16" id="KW-0547">Nucleotide-binding</keyword>
<reference evidence="18" key="1">
    <citation type="submission" date="2016-10" db="EMBL/GenBank/DDBJ databases">
        <authorList>
            <person name="Varghese N."/>
            <person name="Submissions S."/>
        </authorList>
    </citation>
    <scope>NUCLEOTIDE SEQUENCE [LARGE SCALE GENOMIC DNA]</scope>
    <source>
        <strain evidence="18">DSM 45004</strain>
    </source>
</reference>
<dbReference type="RefSeq" id="WP_092925590.1">
    <property type="nucleotide sequence ID" value="NZ_FOMZ01000004.1"/>
</dbReference>
<keyword evidence="16" id="KW-0479">Metal-binding</keyword>
<keyword evidence="8 16" id="KW-0808">Transferase</keyword>
<feature type="active site" description="Proton acceptor" evidence="16">
    <location>
        <position position="125"/>
    </location>
</feature>
<proteinExistence type="inferred from homology"/>
<keyword evidence="11 16" id="KW-0067">ATP-binding</keyword>
<evidence type="ECO:0000256" key="10">
    <source>
        <dbReference type="ARBA" id="ARBA00022777"/>
    </source>
</evidence>
<feature type="binding site" evidence="16">
    <location>
        <position position="200"/>
    </location>
    <ligand>
        <name>substrate</name>
    </ligand>
</feature>
<evidence type="ECO:0000256" key="15">
    <source>
        <dbReference type="ARBA" id="ARBA00040883"/>
    </source>
</evidence>
<comment type="caution">
    <text evidence="16">Lacks conserved residue(s) required for the propagation of feature annotation.</text>
</comment>
<feature type="binding site" evidence="16">
    <location>
        <position position="148"/>
    </location>
    <ligand>
        <name>ATP</name>
        <dbReference type="ChEBI" id="CHEBI:30616"/>
    </ligand>
</feature>
<keyword evidence="12 16" id="KW-0630">Potassium</keyword>
<comment type="catalytic activity">
    <reaction evidence="1 16">
        <text>(R)-pantothenate + ATP = (R)-4'-phosphopantothenate + ADP + H(+)</text>
        <dbReference type="Rhea" id="RHEA:16373"/>
        <dbReference type="ChEBI" id="CHEBI:10986"/>
        <dbReference type="ChEBI" id="CHEBI:15378"/>
        <dbReference type="ChEBI" id="CHEBI:29032"/>
        <dbReference type="ChEBI" id="CHEBI:30616"/>
        <dbReference type="ChEBI" id="CHEBI:456216"/>
        <dbReference type="EC" id="2.7.1.33"/>
    </reaction>
</comment>
<name>A0A1I1VZD0_9ACTN</name>
<dbReference type="InterPro" id="IPR043129">
    <property type="entry name" value="ATPase_NBD"/>
</dbReference>
<evidence type="ECO:0000313" key="17">
    <source>
        <dbReference type="EMBL" id="SFD88254.1"/>
    </source>
</evidence>
<evidence type="ECO:0000256" key="2">
    <source>
        <dbReference type="ARBA" id="ARBA00001958"/>
    </source>
</evidence>
<comment type="subcellular location">
    <subcellularLocation>
        <location evidence="3 16">Cytoplasm</location>
    </subcellularLocation>
</comment>
<dbReference type="InterPro" id="IPR004619">
    <property type="entry name" value="Type_III_PanK"/>
</dbReference>
<evidence type="ECO:0000256" key="6">
    <source>
        <dbReference type="ARBA" id="ARBA00012102"/>
    </source>
</evidence>
<dbReference type="GO" id="GO:0004594">
    <property type="term" value="F:pantothenate kinase activity"/>
    <property type="evidence" value="ECO:0007669"/>
    <property type="project" value="UniProtKB-UniRule"/>
</dbReference>
<evidence type="ECO:0000256" key="12">
    <source>
        <dbReference type="ARBA" id="ARBA00022958"/>
    </source>
</evidence>
<dbReference type="Proteomes" id="UP000198716">
    <property type="component" value="Unassembled WGS sequence"/>
</dbReference>
<feature type="binding site" evidence="16">
    <location>
        <position position="145"/>
    </location>
    <ligand>
        <name>K(+)</name>
        <dbReference type="ChEBI" id="CHEBI:29103"/>
    </ligand>
</feature>
<comment type="function">
    <text evidence="16">Catalyzes the phosphorylation of pantothenate (Pan), the first step in CoA biosynthesis.</text>
</comment>
<dbReference type="EC" id="2.7.1.33" evidence="6 16"/>
<evidence type="ECO:0000256" key="7">
    <source>
        <dbReference type="ARBA" id="ARBA00022490"/>
    </source>
</evidence>
<evidence type="ECO:0000256" key="4">
    <source>
        <dbReference type="ARBA" id="ARBA00005225"/>
    </source>
</evidence>
<comment type="cofactor">
    <cofactor evidence="16">
        <name>NH4(+)</name>
        <dbReference type="ChEBI" id="CHEBI:28938"/>
    </cofactor>
    <cofactor evidence="16">
        <name>K(+)</name>
        <dbReference type="ChEBI" id="CHEBI:29103"/>
    </cofactor>
    <text evidence="16">A monovalent cation. Ammonium or potassium.</text>
</comment>
<dbReference type="GO" id="GO:0015937">
    <property type="term" value="P:coenzyme A biosynthetic process"/>
    <property type="evidence" value="ECO:0007669"/>
    <property type="project" value="UniProtKB-UniRule"/>
</dbReference>
<dbReference type="GO" id="GO:0046872">
    <property type="term" value="F:metal ion binding"/>
    <property type="evidence" value="ECO:0007669"/>
    <property type="project" value="UniProtKB-KW"/>
</dbReference>
<sequence>MLLAIDVGNTNIVLGLYEDEPDGPEQRSGYGRKPKAQARLVRDWRMRTEPRMTADELAFTMRGLLGDYVDKITGISALSTVPTLLRELRVMLGRNWSDVPRVVVEPGVRTGVPLLVDNPKEVGADRLINTLAAHHLYSTNCVVVDFGTSTNIDAISAKGEFLGGAFAPGVEISLDALASRAAQLRKVELVRPRSVIGKNTVECLQSGLLYGFAGQVDGLVHSIVSELEETHGGPTTVLATGGLAPLVISESRTISHHVPELTLLGLRLVFDRNLE</sequence>
<dbReference type="NCBIfam" id="TIGR00671">
    <property type="entry name" value="baf"/>
    <property type="match status" value="1"/>
</dbReference>
<dbReference type="GO" id="GO:0005524">
    <property type="term" value="F:ATP binding"/>
    <property type="evidence" value="ECO:0007669"/>
    <property type="project" value="UniProtKB-UniRule"/>
</dbReference>
<gene>
    <name evidence="16" type="primary">coaX</name>
    <name evidence="17" type="ORF">SAMN04487819_104343</name>
</gene>
<feature type="binding site" evidence="16">
    <location>
        <begin position="123"/>
        <end position="126"/>
    </location>
    <ligand>
        <name>substrate</name>
    </ligand>
</feature>
<evidence type="ECO:0000256" key="1">
    <source>
        <dbReference type="ARBA" id="ARBA00001206"/>
    </source>
</evidence>
<keyword evidence="10 16" id="KW-0418">Kinase</keyword>
<evidence type="ECO:0000256" key="9">
    <source>
        <dbReference type="ARBA" id="ARBA00022741"/>
    </source>
</evidence>
<keyword evidence="18" id="KW-1185">Reference proteome</keyword>
<evidence type="ECO:0000256" key="13">
    <source>
        <dbReference type="ARBA" id="ARBA00022993"/>
    </source>
</evidence>
<comment type="similarity">
    <text evidence="14 16">Belongs to the type III pantothenate kinase family.</text>
</comment>
<evidence type="ECO:0000313" key="18">
    <source>
        <dbReference type="Proteomes" id="UP000198716"/>
    </source>
</evidence>
<feature type="binding site" evidence="16">
    <location>
        <begin position="6"/>
        <end position="13"/>
    </location>
    <ligand>
        <name>ATP</name>
        <dbReference type="ChEBI" id="CHEBI:30616"/>
    </ligand>
</feature>
<evidence type="ECO:0000256" key="14">
    <source>
        <dbReference type="ARBA" id="ARBA00038036"/>
    </source>
</evidence>